<dbReference type="HAMAP" id="MF_00374">
    <property type="entry name" value="Ribosomal_uL29"/>
    <property type="match status" value="1"/>
</dbReference>
<dbReference type="SUPFAM" id="SSF46561">
    <property type="entry name" value="Ribosomal protein L29 (L29p)"/>
    <property type="match status" value="1"/>
</dbReference>
<evidence type="ECO:0000256" key="2">
    <source>
        <dbReference type="ARBA" id="ARBA00022980"/>
    </source>
</evidence>
<dbReference type="PANTHER" id="PTHR10916">
    <property type="entry name" value="60S RIBOSOMAL PROTEIN L35/50S RIBOSOMAL PROTEIN L29"/>
    <property type="match status" value="1"/>
</dbReference>
<evidence type="ECO:0000313" key="6">
    <source>
        <dbReference type="EMBL" id="KAI7835885.1"/>
    </source>
</evidence>
<dbReference type="EMBL" id="JADXDR010000219">
    <property type="protein sequence ID" value="KAI7835885.1"/>
    <property type="molecule type" value="Genomic_DNA"/>
</dbReference>
<reference evidence="6" key="1">
    <citation type="submission" date="2020-11" db="EMBL/GenBank/DDBJ databases">
        <title>Chlorella ohadii genome sequencing and assembly.</title>
        <authorList>
            <person name="Murik O."/>
            <person name="Treves H."/>
            <person name="Kedem I."/>
            <person name="Shotland Y."/>
            <person name="Kaplan A."/>
        </authorList>
    </citation>
    <scope>NUCLEOTIDE SEQUENCE</scope>
    <source>
        <strain evidence="6">1</strain>
    </source>
</reference>
<dbReference type="InterPro" id="IPR036049">
    <property type="entry name" value="Ribosomal_uL29_sf"/>
</dbReference>
<organism evidence="6 7">
    <name type="scientific">Chlorella ohadii</name>
    <dbReference type="NCBI Taxonomy" id="2649997"/>
    <lineage>
        <taxon>Eukaryota</taxon>
        <taxon>Viridiplantae</taxon>
        <taxon>Chlorophyta</taxon>
        <taxon>core chlorophytes</taxon>
        <taxon>Trebouxiophyceae</taxon>
        <taxon>Chlorellales</taxon>
        <taxon>Chlorellaceae</taxon>
        <taxon>Chlorella clade</taxon>
        <taxon>Chlorella</taxon>
    </lineage>
</organism>
<dbReference type="Proteomes" id="UP001205105">
    <property type="component" value="Unassembled WGS sequence"/>
</dbReference>
<comment type="similarity">
    <text evidence="1">Belongs to the universal ribosomal protein uL29 family.</text>
</comment>
<evidence type="ECO:0000256" key="3">
    <source>
        <dbReference type="ARBA" id="ARBA00023274"/>
    </source>
</evidence>
<evidence type="ECO:0000256" key="1">
    <source>
        <dbReference type="ARBA" id="ARBA00009254"/>
    </source>
</evidence>
<proteinExistence type="inferred from homology"/>
<comment type="caution">
    <text evidence="6">The sequence shown here is derived from an EMBL/GenBank/DDBJ whole genome shotgun (WGS) entry which is preliminary data.</text>
</comment>
<dbReference type="Pfam" id="PF00831">
    <property type="entry name" value="Ribosomal_L29"/>
    <property type="match status" value="1"/>
</dbReference>
<dbReference type="AlphaFoldDB" id="A0AAD5DD89"/>
<keyword evidence="3" id="KW-0687">Ribonucleoprotein</keyword>
<dbReference type="GO" id="GO:0006412">
    <property type="term" value="P:translation"/>
    <property type="evidence" value="ECO:0007669"/>
    <property type="project" value="InterPro"/>
</dbReference>
<dbReference type="InterPro" id="IPR050063">
    <property type="entry name" value="Ribosomal_protein_uL29"/>
</dbReference>
<evidence type="ECO:0000256" key="5">
    <source>
        <dbReference type="ARBA" id="ARBA00042960"/>
    </source>
</evidence>
<name>A0AAD5DD89_9CHLO</name>
<evidence type="ECO:0000256" key="4">
    <source>
        <dbReference type="ARBA" id="ARBA00040028"/>
    </source>
</evidence>
<dbReference type="GO" id="GO:0003735">
    <property type="term" value="F:structural constituent of ribosome"/>
    <property type="evidence" value="ECO:0007669"/>
    <property type="project" value="InterPro"/>
</dbReference>
<evidence type="ECO:0000313" key="7">
    <source>
        <dbReference type="Proteomes" id="UP001205105"/>
    </source>
</evidence>
<dbReference type="GO" id="GO:0022625">
    <property type="term" value="C:cytosolic large ribosomal subunit"/>
    <property type="evidence" value="ECO:0007669"/>
    <property type="project" value="TreeGrafter"/>
</dbReference>
<keyword evidence="2" id="KW-0689">Ribosomal protein</keyword>
<dbReference type="PANTHER" id="PTHR10916:SF0">
    <property type="entry name" value="LARGE RIBOSOMAL SUBUNIT PROTEIN UL29C"/>
    <property type="match status" value="1"/>
</dbReference>
<protein>
    <recommendedName>
        <fullName evidence="4">Large ribosomal subunit protein uL29c</fullName>
    </recommendedName>
    <alternativeName>
        <fullName evidence="5">50S ribosomal protein L29, chloroplastic</fullName>
    </alternativeName>
</protein>
<dbReference type="Gene3D" id="1.10.287.310">
    <property type="match status" value="1"/>
</dbReference>
<dbReference type="InterPro" id="IPR001854">
    <property type="entry name" value="Ribosomal_uL29"/>
</dbReference>
<keyword evidence="7" id="KW-1185">Reference proteome</keyword>
<dbReference type="NCBIfam" id="TIGR00012">
    <property type="entry name" value="L29"/>
    <property type="match status" value="1"/>
</dbReference>
<accession>A0AAD5DD89</accession>
<gene>
    <name evidence="6" type="ORF">COHA_010230</name>
</gene>
<sequence>MAALLASSSAAALSSRSCVAQRPFAAAARLPARPAARPMQVVAAKPTKAQEFRGMSNDEIEEAVQQCKRDMFTMRIKFAKREEWKPSDYKALKRKVAQLLTVRRERELAQGIDRRASKAAENRRLVEAGLGKFAS</sequence>